<evidence type="ECO:0000313" key="3">
    <source>
        <dbReference type="Proteomes" id="UP001335648"/>
    </source>
</evidence>
<sequence length="78" mass="8647">MKETRLSPRGVARTLPRSLQPAVHGRDECSPPNGNAARQRSVSVIELVSKGRRLGRAAGKHPGFLKPPEKQRDITMFF</sequence>
<organism evidence="2 3">
    <name type="scientific">Champsocephalus esox</name>
    <name type="common">pike icefish</name>
    <dbReference type="NCBI Taxonomy" id="159716"/>
    <lineage>
        <taxon>Eukaryota</taxon>
        <taxon>Metazoa</taxon>
        <taxon>Chordata</taxon>
        <taxon>Craniata</taxon>
        <taxon>Vertebrata</taxon>
        <taxon>Euteleostomi</taxon>
        <taxon>Actinopterygii</taxon>
        <taxon>Neopterygii</taxon>
        <taxon>Teleostei</taxon>
        <taxon>Neoteleostei</taxon>
        <taxon>Acanthomorphata</taxon>
        <taxon>Eupercaria</taxon>
        <taxon>Perciformes</taxon>
        <taxon>Notothenioidei</taxon>
        <taxon>Channichthyidae</taxon>
        <taxon>Champsocephalus</taxon>
    </lineage>
</organism>
<keyword evidence="3" id="KW-1185">Reference proteome</keyword>
<reference evidence="2 3" key="1">
    <citation type="journal article" date="2023" name="Mol. Biol. Evol.">
        <title>Genomics of Secondarily Temperate Adaptation in the Only Non-Antarctic Icefish.</title>
        <authorList>
            <person name="Rivera-Colon A.G."/>
            <person name="Rayamajhi N."/>
            <person name="Minhas B.F."/>
            <person name="Madrigal G."/>
            <person name="Bilyk K.T."/>
            <person name="Yoon V."/>
            <person name="Hune M."/>
            <person name="Gregory S."/>
            <person name="Cheng C.H.C."/>
            <person name="Catchen J.M."/>
        </authorList>
    </citation>
    <scope>NUCLEOTIDE SEQUENCE [LARGE SCALE GENOMIC DNA]</scope>
    <source>
        <strain evidence="2">JC2023a</strain>
    </source>
</reference>
<dbReference type="AlphaFoldDB" id="A0AAN8B437"/>
<feature type="region of interest" description="Disordered" evidence="1">
    <location>
        <begin position="1"/>
        <end position="40"/>
    </location>
</feature>
<evidence type="ECO:0000256" key="1">
    <source>
        <dbReference type="SAM" id="MobiDB-lite"/>
    </source>
</evidence>
<protein>
    <submittedName>
        <fullName evidence="2">Uncharacterized protein</fullName>
    </submittedName>
</protein>
<dbReference type="Proteomes" id="UP001335648">
    <property type="component" value="Unassembled WGS sequence"/>
</dbReference>
<evidence type="ECO:0000313" key="2">
    <source>
        <dbReference type="EMBL" id="KAK5877758.1"/>
    </source>
</evidence>
<gene>
    <name evidence="2" type="ORF">CesoFtcFv8_025235</name>
</gene>
<dbReference type="EMBL" id="JAULUE010002066">
    <property type="protein sequence ID" value="KAK5877758.1"/>
    <property type="molecule type" value="Genomic_DNA"/>
</dbReference>
<proteinExistence type="predicted"/>
<accession>A0AAN8B437</accession>
<comment type="caution">
    <text evidence="2">The sequence shown here is derived from an EMBL/GenBank/DDBJ whole genome shotgun (WGS) entry which is preliminary data.</text>
</comment>
<name>A0AAN8B437_9TELE</name>